<dbReference type="Proteomes" id="UP001470230">
    <property type="component" value="Unassembled WGS sequence"/>
</dbReference>
<evidence type="ECO:0000256" key="10">
    <source>
        <dbReference type="ARBA" id="ARBA00051680"/>
    </source>
</evidence>
<feature type="region of interest" description="Disordered" evidence="11">
    <location>
        <begin position="1"/>
        <end position="59"/>
    </location>
</feature>
<keyword evidence="4" id="KW-0808">Transferase</keyword>
<comment type="caution">
    <text evidence="13">The sequence shown here is derived from an EMBL/GenBank/DDBJ whole genome shotgun (WGS) entry which is preliminary data.</text>
</comment>
<accession>A0ABR2GU69</accession>
<dbReference type="Gene3D" id="3.30.200.20">
    <property type="entry name" value="Phosphorylase Kinase, domain 1"/>
    <property type="match status" value="1"/>
</dbReference>
<evidence type="ECO:0000256" key="7">
    <source>
        <dbReference type="ARBA" id="ARBA00022840"/>
    </source>
</evidence>
<evidence type="ECO:0000256" key="11">
    <source>
        <dbReference type="SAM" id="MobiDB-lite"/>
    </source>
</evidence>
<feature type="compositionally biased region" description="Basic and acidic residues" evidence="11">
    <location>
        <begin position="367"/>
        <end position="380"/>
    </location>
</feature>
<evidence type="ECO:0000256" key="4">
    <source>
        <dbReference type="ARBA" id="ARBA00022679"/>
    </source>
</evidence>
<dbReference type="InterPro" id="IPR042521">
    <property type="entry name" value="DYRK"/>
</dbReference>
<keyword evidence="5" id="KW-0547">Nucleotide-binding</keyword>
<feature type="domain" description="Protein kinase" evidence="12">
    <location>
        <begin position="186"/>
        <end position="571"/>
    </location>
</feature>
<evidence type="ECO:0000256" key="3">
    <source>
        <dbReference type="ARBA" id="ARBA00022527"/>
    </source>
</evidence>
<evidence type="ECO:0000256" key="2">
    <source>
        <dbReference type="ARBA" id="ARBA00013203"/>
    </source>
</evidence>
<sequence length="579" mass="65377">MSGTRSLPPKRSSLSQKSQLSLSKPKFATNNNQPNKYLKSTNVKTKPLKKSSSSISINPNTKVKIGDIEQTNPNELINNNNNNSQNEINANSQSIESNDNTVQQIKPRFPPGVTVDEAGKTPISPTLAKQNYRRMLTAYEMTEINNYPEIYYIGKSISKKNAKEDFDQYQTFQYQAISGDHIAYRYEILSFIHTGTFSTIFKCTDHKSKEKVAIKIYVNTPEIHQKKQAEVENMKIISSNDSSIDMTPSEQLQRLSSDANTSNRNIKHFVKLIDGFVFRNHICIVMELLGESLADFMKQKPSQKPTKEEQKNSPFSPLMVKLIAYQIMDGLADIHRKKIIHGDLRPQNILFTNFQQEESSKAKAKSVKNDKKTTQKEKNDQQNLSPHFTFSFTEVDNITLMSKVKIVDFGSSCKQTEIVSNHFLNRFYRAPEVVLGSSFGTAIDVWSAGCIIIELLTGKPLFPAVNDTDLLAKFIETLGQPPATVVEMKSDFQPKSPQGKAAKKLQPTKNKFFDKDGSLLNLAMQPVPFKNRLTSILKTSDTMMIDFLSKCLEWDKSKRLSAAKLAKHPWIAALAKQNI</sequence>
<keyword evidence="3" id="KW-0723">Serine/threonine-protein kinase</keyword>
<evidence type="ECO:0000256" key="9">
    <source>
        <dbReference type="ARBA" id="ARBA00049308"/>
    </source>
</evidence>
<dbReference type="EC" id="2.7.12.1" evidence="2"/>
<dbReference type="Gene3D" id="1.10.510.10">
    <property type="entry name" value="Transferase(Phosphotransferase) domain 1"/>
    <property type="match status" value="1"/>
</dbReference>
<comment type="catalytic activity">
    <reaction evidence="8">
        <text>L-seryl-[protein] + ATP = O-phospho-L-seryl-[protein] + ADP + H(+)</text>
        <dbReference type="Rhea" id="RHEA:17989"/>
        <dbReference type="Rhea" id="RHEA-COMP:9863"/>
        <dbReference type="Rhea" id="RHEA-COMP:11604"/>
        <dbReference type="ChEBI" id="CHEBI:15378"/>
        <dbReference type="ChEBI" id="CHEBI:29999"/>
        <dbReference type="ChEBI" id="CHEBI:30616"/>
        <dbReference type="ChEBI" id="CHEBI:83421"/>
        <dbReference type="ChEBI" id="CHEBI:456216"/>
        <dbReference type="EC" id="2.7.12.1"/>
    </reaction>
</comment>
<feature type="compositionally biased region" description="Low complexity" evidence="11">
    <location>
        <begin position="50"/>
        <end position="59"/>
    </location>
</feature>
<feature type="compositionally biased region" description="Polar residues" evidence="11">
    <location>
        <begin position="28"/>
        <end position="43"/>
    </location>
</feature>
<dbReference type="PROSITE" id="PS50011">
    <property type="entry name" value="PROTEIN_KINASE_DOM"/>
    <property type="match status" value="1"/>
</dbReference>
<comment type="catalytic activity">
    <reaction evidence="9">
        <text>L-threonyl-[protein] + ATP = O-phospho-L-threonyl-[protein] + ADP + H(+)</text>
        <dbReference type="Rhea" id="RHEA:46608"/>
        <dbReference type="Rhea" id="RHEA-COMP:11060"/>
        <dbReference type="Rhea" id="RHEA-COMP:11605"/>
        <dbReference type="ChEBI" id="CHEBI:15378"/>
        <dbReference type="ChEBI" id="CHEBI:30013"/>
        <dbReference type="ChEBI" id="CHEBI:30616"/>
        <dbReference type="ChEBI" id="CHEBI:61977"/>
        <dbReference type="ChEBI" id="CHEBI:456216"/>
        <dbReference type="EC" id="2.7.12.1"/>
    </reaction>
</comment>
<evidence type="ECO:0000256" key="8">
    <source>
        <dbReference type="ARBA" id="ARBA00049003"/>
    </source>
</evidence>
<dbReference type="InterPro" id="IPR000719">
    <property type="entry name" value="Prot_kinase_dom"/>
</dbReference>
<dbReference type="Gene3D" id="3.30.10.30">
    <property type="entry name" value="DYRK"/>
    <property type="match status" value="1"/>
</dbReference>
<protein>
    <recommendedName>
        <fullName evidence="2">dual-specificity kinase</fullName>
        <ecNumber evidence="2">2.7.12.1</ecNumber>
    </recommendedName>
</protein>
<evidence type="ECO:0000259" key="12">
    <source>
        <dbReference type="PROSITE" id="PS50011"/>
    </source>
</evidence>
<evidence type="ECO:0000256" key="5">
    <source>
        <dbReference type="ARBA" id="ARBA00022741"/>
    </source>
</evidence>
<evidence type="ECO:0000313" key="14">
    <source>
        <dbReference type="Proteomes" id="UP001470230"/>
    </source>
</evidence>
<keyword evidence="14" id="KW-1185">Reference proteome</keyword>
<comment type="similarity">
    <text evidence="1">Belongs to the protein kinase superfamily. CMGC Ser/Thr protein kinase family. MNB/DYRK subfamily.</text>
</comment>
<evidence type="ECO:0000313" key="13">
    <source>
        <dbReference type="EMBL" id="KAK8837494.1"/>
    </source>
</evidence>
<feature type="region of interest" description="Disordered" evidence="11">
    <location>
        <begin position="361"/>
        <end position="382"/>
    </location>
</feature>
<evidence type="ECO:0000256" key="6">
    <source>
        <dbReference type="ARBA" id="ARBA00022777"/>
    </source>
</evidence>
<dbReference type="InterPro" id="IPR050494">
    <property type="entry name" value="Ser_Thr_dual-spec_kinase"/>
</dbReference>
<keyword evidence="6" id="KW-0418">Kinase</keyword>
<dbReference type="PROSITE" id="PS00109">
    <property type="entry name" value="PROTEIN_KINASE_TYR"/>
    <property type="match status" value="1"/>
</dbReference>
<dbReference type="InterPro" id="IPR008266">
    <property type="entry name" value="Tyr_kinase_AS"/>
</dbReference>
<evidence type="ECO:0000256" key="1">
    <source>
        <dbReference type="ARBA" id="ARBA00008867"/>
    </source>
</evidence>
<dbReference type="EMBL" id="JAPFFF010000059">
    <property type="protein sequence ID" value="KAK8837494.1"/>
    <property type="molecule type" value="Genomic_DNA"/>
</dbReference>
<dbReference type="PANTHER" id="PTHR24058:SF22">
    <property type="entry name" value="DUAL SPECIFICITY TYROSINE-PHOSPHORYLATION-REGULATED KINASE 4"/>
    <property type="match status" value="1"/>
</dbReference>
<organism evidence="13 14">
    <name type="scientific">Tritrichomonas musculus</name>
    <dbReference type="NCBI Taxonomy" id="1915356"/>
    <lineage>
        <taxon>Eukaryota</taxon>
        <taxon>Metamonada</taxon>
        <taxon>Parabasalia</taxon>
        <taxon>Tritrichomonadida</taxon>
        <taxon>Tritrichomonadidae</taxon>
        <taxon>Tritrichomonas</taxon>
    </lineage>
</organism>
<dbReference type="PANTHER" id="PTHR24058">
    <property type="entry name" value="DUAL SPECIFICITY PROTEIN KINASE"/>
    <property type="match status" value="1"/>
</dbReference>
<keyword evidence="7" id="KW-0067">ATP-binding</keyword>
<feature type="compositionally biased region" description="Low complexity" evidence="11">
    <location>
        <begin position="1"/>
        <end position="26"/>
    </location>
</feature>
<reference evidence="13 14" key="1">
    <citation type="submission" date="2024-04" db="EMBL/GenBank/DDBJ databases">
        <title>Tritrichomonas musculus Genome.</title>
        <authorList>
            <person name="Alves-Ferreira E."/>
            <person name="Grigg M."/>
            <person name="Lorenzi H."/>
            <person name="Galac M."/>
        </authorList>
    </citation>
    <scope>NUCLEOTIDE SEQUENCE [LARGE SCALE GENOMIC DNA]</scope>
    <source>
        <strain evidence="13 14">EAF2021</strain>
    </source>
</reference>
<proteinExistence type="inferred from homology"/>
<dbReference type="InterPro" id="IPR011009">
    <property type="entry name" value="Kinase-like_dom_sf"/>
</dbReference>
<gene>
    <name evidence="13" type="ORF">M9Y10_036491</name>
</gene>
<feature type="region of interest" description="Disordered" evidence="11">
    <location>
        <begin position="103"/>
        <end position="123"/>
    </location>
</feature>
<name>A0ABR2GU69_9EUKA</name>
<comment type="catalytic activity">
    <reaction evidence="10">
        <text>L-tyrosyl-[protein] + ATP = O-phospho-L-tyrosyl-[protein] + ADP + H(+)</text>
        <dbReference type="Rhea" id="RHEA:10596"/>
        <dbReference type="Rhea" id="RHEA-COMP:10136"/>
        <dbReference type="Rhea" id="RHEA-COMP:20101"/>
        <dbReference type="ChEBI" id="CHEBI:15378"/>
        <dbReference type="ChEBI" id="CHEBI:30616"/>
        <dbReference type="ChEBI" id="CHEBI:46858"/>
        <dbReference type="ChEBI" id="CHEBI:61978"/>
        <dbReference type="ChEBI" id="CHEBI:456216"/>
        <dbReference type="EC" id="2.7.12.1"/>
    </reaction>
</comment>
<dbReference type="SUPFAM" id="SSF56112">
    <property type="entry name" value="Protein kinase-like (PK-like)"/>
    <property type="match status" value="1"/>
</dbReference>
<dbReference type="Pfam" id="PF00069">
    <property type="entry name" value="Pkinase"/>
    <property type="match status" value="2"/>
</dbReference>